<feature type="transmembrane region" description="Helical" evidence="2">
    <location>
        <begin position="99"/>
        <end position="123"/>
    </location>
</feature>
<dbReference type="PANTHER" id="PTHR11206">
    <property type="entry name" value="MULTIDRUG RESISTANCE PROTEIN"/>
    <property type="match status" value="1"/>
</dbReference>
<dbReference type="GO" id="GO:0042910">
    <property type="term" value="F:xenobiotic transmembrane transporter activity"/>
    <property type="evidence" value="ECO:0007669"/>
    <property type="project" value="InterPro"/>
</dbReference>
<feature type="transmembrane region" description="Helical" evidence="2">
    <location>
        <begin position="432"/>
        <end position="456"/>
    </location>
</feature>
<dbReference type="GO" id="GO:0016020">
    <property type="term" value="C:membrane"/>
    <property type="evidence" value="ECO:0007669"/>
    <property type="project" value="InterPro"/>
</dbReference>
<dbReference type="AlphaFoldDB" id="A0A6G0X157"/>
<sequence>METDALVPKTRHLYTKQAVWEETLAIWAICWKISLATFCQLSVLTISTAFLGHLGTRELAASALVTSILGGFRIISWAFSVSISTLAGQAYGAKNYELVGVWLQIGLLVLIPVSALMILAYLNIRPVLELMTDDIELLAMAETFAIYSSLSVWPSAVYEALRGYYKAQEIMVPTTVVDVSGLFLSAGANYVCIYGCFGWNGLGFIGSPIAYSIISVVQPLTLWSFAHLLQERDVQTWYGWSWKHCTNTTRLSQFLSLTGTFLVYLALDEWVYNFLAIMAAQLSSLNVAAYNILYTVWTLAYGVYIGFSTPIQVRVSHALGANDPEKAKQTAVVGFCLGSSAAILMSLLMFVGQDGLLALYTSDEELKAAIIAILVPFCLAAGVSGMHINLSAMLEAMSLAKTLVLASCVGSWLVLLPSAYLLAFVAKVGFGGLYLGSVIGECVKLAIMSVALVWIFDWSVIAARISLDAQSDHEGI</sequence>
<keyword evidence="2" id="KW-0812">Transmembrane</keyword>
<evidence type="ECO:0000256" key="2">
    <source>
        <dbReference type="SAM" id="Phobius"/>
    </source>
</evidence>
<comment type="caution">
    <text evidence="3">The sequence shown here is derived from an EMBL/GenBank/DDBJ whole genome shotgun (WGS) entry which is preliminary data.</text>
</comment>
<protein>
    <recommendedName>
        <fullName evidence="5">Protein DETOXIFICATION</fullName>
    </recommendedName>
</protein>
<keyword evidence="4" id="KW-1185">Reference proteome</keyword>
<feature type="transmembrane region" description="Helical" evidence="2">
    <location>
        <begin position="250"/>
        <end position="267"/>
    </location>
</feature>
<evidence type="ECO:0008006" key="5">
    <source>
        <dbReference type="Google" id="ProtNLM"/>
    </source>
</evidence>
<evidence type="ECO:0000256" key="1">
    <source>
        <dbReference type="ARBA" id="ARBA00010199"/>
    </source>
</evidence>
<keyword evidence="2" id="KW-0472">Membrane</keyword>
<comment type="similarity">
    <text evidence="1">Belongs to the multi antimicrobial extrusion (MATE) (TC 2.A.66.1) family.</text>
</comment>
<feature type="transmembrane region" description="Helical" evidence="2">
    <location>
        <begin position="370"/>
        <end position="390"/>
    </location>
</feature>
<proteinExistence type="inferred from homology"/>
<dbReference type="GO" id="GO:0015297">
    <property type="term" value="F:antiporter activity"/>
    <property type="evidence" value="ECO:0007669"/>
    <property type="project" value="InterPro"/>
</dbReference>
<evidence type="ECO:0000313" key="3">
    <source>
        <dbReference type="EMBL" id="KAF0733611.1"/>
    </source>
</evidence>
<dbReference type="EMBL" id="VJMJ01000121">
    <property type="protein sequence ID" value="KAF0733611.1"/>
    <property type="molecule type" value="Genomic_DNA"/>
</dbReference>
<accession>A0A6G0X157</accession>
<feature type="transmembrane region" description="Helical" evidence="2">
    <location>
        <begin position="59"/>
        <end position="79"/>
    </location>
</feature>
<evidence type="ECO:0000313" key="4">
    <source>
        <dbReference type="Proteomes" id="UP000481153"/>
    </source>
</evidence>
<dbReference type="VEuPathDB" id="FungiDB:AeMF1_019572"/>
<reference evidence="3 4" key="1">
    <citation type="submission" date="2019-07" db="EMBL/GenBank/DDBJ databases">
        <title>Genomics analysis of Aphanomyces spp. identifies a new class of oomycete effector associated with host adaptation.</title>
        <authorList>
            <person name="Gaulin E."/>
        </authorList>
    </citation>
    <scope>NUCLEOTIDE SEQUENCE [LARGE SCALE GENOMIC DNA]</scope>
    <source>
        <strain evidence="3 4">ATCC 201684</strain>
    </source>
</reference>
<dbReference type="Pfam" id="PF01554">
    <property type="entry name" value="MatE"/>
    <property type="match status" value="2"/>
</dbReference>
<keyword evidence="2" id="KW-1133">Transmembrane helix</keyword>
<feature type="transmembrane region" description="Helical" evidence="2">
    <location>
        <begin position="402"/>
        <end position="426"/>
    </location>
</feature>
<feature type="transmembrane region" description="Helical" evidence="2">
    <location>
        <begin position="330"/>
        <end position="350"/>
    </location>
</feature>
<dbReference type="Proteomes" id="UP000481153">
    <property type="component" value="Unassembled WGS sequence"/>
</dbReference>
<feature type="transmembrane region" description="Helical" evidence="2">
    <location>
        <begin position="24"/>
        <end position="52"/>
    </location>
</feature>
<dbReference type="InterPro" id="IPR002528">
    <property type="entry name" value="MATE_fam"/>
</dbReference>
<organism evidence="3 4">
    <name type="scientific">Aphanomyces euteiches</name>
    <dbReference type="NCBI Taxonomy" id="100861"/>
    <lineage>
        <taxon>Eukaryota</taxon>
        <taxon>Sar</taxon>
        <taxon>Stramenopiles</taxon>
        <taxon>Oomycota</taxon>
        <taxon>Saprolegniomycetes</taxon>
        <taxon>Saprolegniales</taxon>
        <taxon>Verrucalvaceae</taxon>
        <taxon>Aphanomyces</taxon>
    </lineage>
</organism>
<feature type="transmembrane region" description="Helical" evidence="2">
    <location>
        <begin position="287"/>
        <end position="309"/>
    </location>
</feature>
<feature type="transmembrane region" description="Helical" evidence="2">
    <location>
        <begin position="209"/>
        <end position="229"/>
    </location>
</feature>
<gene>
    <name evidence="3" type="ORF">Ae201684_009544</name>
</gene>
<name>A0A6G0X157_9STRA</name>